<feature type="transmembrane region" description="Helical" evidence="1">
    <location>
        <begin position="56"/>
        <end position="74"/>
    </location>
</feature>
<dbReference type="Proteomes" id="UP000243406">
    <property type="component" value="Unassembled WGS sequence"/>
</dbReference>
<feature type="transmembrane region" description="Helical" evidence="1">
    <location>
        <begin position="206"/>
        <end position="224"/>
    </location>
</feature>
<keyword evidence="1" id="KW-0812">Transmembrane</keyword>
<keyword evidence="1" id="KW-0472">Membrane</keyword>
<name>A0A1T5DU30_9FIRM</name>
<evidence type="ECO:0000313" key="3">
    <source>
        <dbReference type="Proteomes" id="UP000243406"/>
    </source>
</evidence>
<sequence>MDFVKIGLSNLVESLFNIIATIYNFVIQLVMSSYNQSDQFLQLQVLDNLRNSITDFSYTLLITVALVSIIKMYIVEESDIQISELLFRLTMTATAIAVTPEVVDLIVSETYKIMTNISGIKTSITPVDFSSLDIIELIEAMDKIALSATLVLLVILLVCFIIVFILVIHIAMMSVFLIFLKIFSSLAALSFMSNYPSLYITLIKDVIGIMLTRIIQITCLMLSLDMVNSAISSFVTTFGMPTFTTINLCVTSLALMLAILFVPEMFKKYTGSESGKTMAPNISAIGTALAYKKF</sequence>
<proteinExistence type="predicted"/>
<reference evidence="3" key="1">
    <citation type="submission" date="2017-02" db="EMBL/GenBank/DDBJ databases">
        <authorList>
            <person name="Varghese N."/>
            <person name="Submissions S."/>
        </authorList>
    </citation>
    <scope>NUCLEOTIDE SEQUENCE [LARGE SCALE GENOMIC DNA]</scope>
    <source>
        <strain evidence="3">ATCC 35199</strain>
    </source>
</reference>
<accession>A0A1T5DU30</accession>
<organism evidence="2 3">
    <name type="scientific">Acetoanaerobium noterae</name>
    <dbReference type="NCBI Taxonomy" id="745369"/>
    <lineage>
        <taxon>Bacteria</taxon>
        <taxon>Bacillati</taxon>
        <taxon>Bacillota</taxon>
        <taxon>Clostridia</taxon>
        <taxon>Peptostreptococcales</taxon>
        <taxon>Filifactoraceae</taxon>
        <taxon>Acetoanaerobium</taxon>
    </lineage>
</organism>
<feature type="transmembrane region" description="Helical" evidence="1">
    <location>
        <begin position="15"/>
        <end position="35"/>
    </location>
</feature>
<dbReference type="AlphaFoldDB" id="A0A1T5DU30"/>
<keyword evidence="3" id="KW-1185">Reference proteome</keyword>
<feature type="transmembrane region" description="Helical" evidence="1">
    <location>
        <begin position="86"/>
        <end position="107"/>
    </location>
</feature>
<dbReference type="Pfam" id="PF19597">
    <property type="entry name" value="TrbL_4"/>
    <property type="match status" value="1"/>
</dbReference>
<keyword evidence="1" id="KW-1133">Transmembrane helix</keyword>
<evidence type="ECO:0000256" key="1">
    <source>
        <dbReference type="SAM" id="Phobius"/>
    </source>
</evidence>
<feature type="transmembrane region" description="Helical" evidence="1">
    <location>
        <begin position="174"/>
        <end position="194"/>
    </location>
</feature>
<dbReference type="InterPro" id="IPR046084">
    <property type="entry name" value="TrbL_4"/>
</dbReference>
<dbReference type="EMBL" id="FUYN01000015">
    <property type="protein sequence ID" value="SKB74893.1"/>
    <property type="molecule type" value="Genomic_DNA"/>
</dbReference>
<feature type="transmembrane region" description="Helical" evidence="1">
    <location>
        <begin position="144"/>
        <end position="168"/>
    </location>
</feature>
<dbReference type="RefSeq" id="WP_079590845.1">
    <property type="nucleotide sequence ID" value="NZ_FUYN01000015.1"/>
</dbReference>
<feature type="transmembrane region" description="Helical" evidence="1">
    <location>
        <begin position="244"/>
        <end position="262"/>
    </location>
</feature>
<protein>
    <submittedName>
        <fullName evidence="2">Uncharacterized protein</fullName>
    </submittedName>
</protein>
<evidence type="ECO:0000313" key="2">
    <source>
        <dbReference type="EMBL" id="SKB74893.1"/>
    </source>
</evidence>
<gene>
    <name evidence="2" type="ORF">SAMN02745120_0138</name>
</gene>